<dbReference type="SUPFAM" id="SSF49879">
    <property type="entry name" value="SMAD/FHA domain"/>
    <property type="match status" value="1"/>
</dbReference>
<sequence length="132" mass="14822">MLKSSSAETEDIGIPNSNSPYTELPHINKPSPFPSQYTLSEPYISGRHVRLYTIIFDEGHTEDVTPLIYAQDLSLNGTCWNNHQMRKGSRGNYLLRHGDILKLAPDLHIQFLSAILPPSNKFTPAQATEMNV</sequence>
<dbReference type="Gene3D" id="2.60.200.20">
    <property type="match status" value="1"/>
</dbReference>
<dbReference type="InterPro" id="IPR000253">
    <property type="entry name" value="FHA_dom"/>
</dbReference>
<dbReference type="Pfam" id="PF00498">
    <property type="entry name" value="FHA"/>
    <property type="match status" value="1"/>
</dbReference>
<dbReference type="Proteomes" id="UP001149165">
    <property type="component" value="Unassembled WGS sequence"/>
</dbReference>
<feature type="domain" description="FHA" evidence="2">
    <location>
        <begin position="36"/>
        <end position="103"/>
    </location>
</feature>
<name>A0A9W9FZJ9_9EURO</name>
<dbReference type="EMBL" id="JAPQKH010000003">
    <property type="protein sequence ID" value="KAJ5109317.1"/>
    <property type="molecule type" value="Genomic_DNA"/>
</dbReference>
<reference evidence="3" key="1">
    <citation type="submission" date="2022-11" db="EMBL/GenBank/DDBJ databases">
        <authorList>
            <person name="Petersen C."/>
        </authorList>
    </citation>
    <scope>NUCLEOTIDE SEQUENCE</scope>
    <source>
        <strain evidence="3">IBT 30069</strain>
    </source>
</reference>
<organism evidence="3 4">
    <name type="scientific">Penicillium angulare</name>
    <dbReference type="NCBI Taxonomy" id="116970"/>
    <lineage>
        <taxon>Eukaryota</taxon>
        <taxon>Fungi</taxon>
        <taxon>Dikarya</taxon>
        <taxon>Ascomycota</taxon>
        <taxon>Pezizomycotina</taxon>
        <taxon>Eurotiomycetes</taxon>
        <taxon>Eurotiomycetidae</taxon>
        <taxon>Eurotiales</taxon>
        <taxon>Aspergillaceae</taxon>
        <taxon>Penicillium</taxon>
    </lineage>
</organism>
<dbReference type="OrthoDB" id="74764at2759"/>
<gene>
    <name evidence="3" type="ORF">N7456_005992</name>
</gene>
<dbReference type="GO" id="GO:0004674">
    <property type="term" value="F:protein serine/threonine kinase activity"/>
    <property type="evidence" value="ECO:0007669"/>
    <property type="project" value="UniProtKB-KW"/>
</dbReference>
<evidence type="ECO:0000256" key="1">
    <source>
        <dbReference type="SAM" id="MobiDB-lite"/>
    </source>
</evidence>
<protein>
    <submittedName>
        <fullName evidence="3">Serine/threonine protein kinase</fullName>
    </submittedName>
</protein>
<keyword evidence="3" id="KW-0723">Serine/threonine-protein kinase</keyword>
<keyword evidence="3" id="KW-0808">Transferase</keyword>
<evidence type="ECO:0000313" key="3">
    <source>
        <dbReference type="EMBL" id="KAJ5109317.1"/>
    </source>
</evidence>
<accession>A0A9W9FZJ9</accession>
<keyword evidence="3" id="KW-0418">Kinase</keyword>
<evidence type="ECO:0000313" key="4">
    <source>
        <dbReference type="Proteomes" id="UP001149165"/>
    </source>
</evidence>
<feature type="region of interest" description="Disordered" evidence="1">
    <location>
        <begin position="1"/>
        <end position="26"/>
    </location>
</feature>
<proteinExistence type="predicted"/>
<evidence type="ECO:0000259" key="2">
    <source>
        <dbReference type="Pfam" id="PF00498"/>
    </source>
</evidence>
<comment type="caution">
    <text evidence="3">The sequence shown here is derived from an EMBL/GenBank/DDBJ whole genome shotgun (WGS) entry which is preliminary data.</text>
</comment>
<dbReference type="InterPro" id="IPR008984">
    <property type="entry name" value="SMAD_FHA_dom_sf"/>
</dbReference>
<keyword evidence="4" id="KW-1185">Reference proteome</keyword>
<reference evidence="3" key="2">
    <citation type="journal article" date="2023" name="IMA Fungus">
        <title>Comparative genomic study of the Penicillium genus elucidates a diverse pangenome and 15 lateral gene transfer events.</title>
        <authorList>
            <person name="Petersen C."/>
            <person name="Sorensen T."/>
            <person name="Nielsen M.R."/>
            <person name="Sondergaard T.E."/>
            <person name="Sorensen J.L."/>
            <person name="Fitzpatrick D.A."/>
            <person name="Frisvad J.C."/>
            <person name="Nielsen K.L."/>
        </authorList>
    </citation>
    <scope>NUCLEOTIDE SEQUENCE</scope>
    <source>
        <strain evidence="3">IBT 30069</strain>
    </source>
</reference>
<dbReference type="AlphaFoldDB" id="A0A9W9FZJ9"/>